<name>A0ABP3TST4_9GAMM</name>
<feature type="signal peptide" evidence="1">
    <location>
        <begin position="1"/>
        <end position="20"/>
    </location>
</feature>
<dbReference type="Proteomes" id="UP001501523">
    <property type="component" value="Unassembled WGS sequence"/>
</dbReference>
<reference evidence="3" key="1">
    <citation type="journal article" date="2019" name="Int. J. Syst. Evol. Microbiol.">
        <title>The Global Catalogue of Microorganisms (GCM) 10K type strain sequencing project: providing services to taxonomists for standard genome sequencing and annotation.</title>
        <authorList>
            <consortium name="The Broad Institute Genomics Platform"/>
            <consortium name="The Broad Institute Genome Sequencing Center for Infectious Disease"/>
            <person name="Wu L."/>
            <person name="Ma J."/>
        </authorList>
    </citation>
    <scope>NUCLEOTIDE SEQUENCE [LARGE SCALE GENOMIC DNA]</scope>
    <source>
        <strain evidence="3">JCM 15421</strain>
    </source>
</reference>
<dbReference type="RefSeq" id="WP_343791330.1">
    <property type="nucleotide sequence ID" value="NZ_BAAAEU010000010.1"/>
</dbReference>
<protein>
    <submittedName>
        <fullName evidence="2">Uncharacterized protein</fullName>
    </submittedName>
</protein>
<accession>A0ABP3TST4</accession>
<evidence type="ECO:0000256" key="1">
    <source>
        <dbReference type="SAM" id="SignalP"/>
    </source>
</evidence>
<proteinExistence type="predicted"/>
<keyword evidence="3" id="KW-1185">Reference proteome</keyword>
<dbReference type="EMBL" id="BAAAEU010000010">
    <property type="protein sequence ID" value="GAA0716896.1"/>
    <property type="molecule type" value="Genomic_DNA"/>
</dbReference>
<organism evidence="2 3">
    <name type="scientific">Dokdonella soli</name>
    <dbReference type="NCBI Taxonomy" id="529810"/>
    <lineage>
        <taxon>Bacteria</taxon>
        <taxon>Pseudomonadati</taxon>
        <taxon>Pseudomonadota</taxon>
        <taxon>Gammaproteobacteria</taxon>
        <taxon>Lysobacterales</taxon>
        <taxon>Rhodanobacteraceae</taxon>
        <taxon>Dokdonella</taxon>
    </lineage>
</organism>
<sequence>MKLPVIAFIVAASLAAPLSAAEKASPAVNADTKEAFATVSEWVHKQMNEGGRYSHVTSREKETVDKRFDEMDKLFAKSGAVAQMSDDEKTRMFNAQEEINAILAKRDSERLICKNVAPVGSHIPVKTCVTAGELENRRREDTHYLDRTQQTNQLRGGGG</sequence>
<feature type="chain" id="PRO_5046217398" evidence="1">
    <location>
        <begin position="21"/>
        <end position="159"/>
    </location>
</feature>
<comment type="caution">
    <text evidence="2">The sequence shown here is derived from an EMBL/GenBank/DDBJ whole genome shotgun (WGS) entry which is preliminary data.</text>
</comment>
<keyword evidence="1" id="KW-0732">Signal</keyword>
<gene>
    <name evidence="2" type="ORF">GCM10009105_23680</name>
</gene>
<evidence type="ECO:0000313" key="3">
    <source>
        <dbReference type="Proteomes" id="UP001501523"/>
    </source>
</evidence>
<evidence type="ECO:0000313" key="2">
    <source>
        <dbReference type="EMBL" id="GAA0716896.1"/>
    </source>
</evidence>